<gene>
    <name evidence="2" type="ORF">BCF53_1328</name>
</gene>
<protein>
    <submittedName>
        <fullName evidence="2">Uncharacterized protein</fullName>
    </submittedName>
</protein>
<sequence>MTSTQLETLANLISNQTFTNDWKFYLVLVSLVLIGSFFGAYIKSYATEKAKNSAIMSDLSDIKTKLSETTRTTEKIKNELSHEYLRRQSLENLKREKLEEYFRLVYLSKASLQNEMLNAFYDVSEPYDPEALDRCGIIQRLYFPELRQNHLKFSNATSRYEQWSAIGRKDKAERMLKGEANPVPSESILHSHDELWEAVISSVHELVEAGNELAERLNS</sequence>
<keyword evidence="1" id="KW-0812">Transmembrane</keyword>
<comment type="caution">
    <text evidence="2">The sequence shown here is derived from an EMBL/GenBank/DDBJ whole genome shotgun (WGS) entry which is preliminary data.</text>
</comment>
<feature type="transmembrane region" description="Helical" evidence="1">
    <location>
        <begin position="24"/>
        <end position="42"/>
    </location>
</feature>
<keyword evidence="1" id="KW-0472">Membrane</keyword>
<evidence type="ECO:0000313" key="3">
    <source>
        <dbReference type="Proteomes" id="UP000295793"/>
    </source>
</evidence>
<reference evidence="2 3" key="1">
    <citation type="submission" date="2019-03" db="EMBL/GenBank/DDBJ databases">
        <title>Genomic Encyclopedia of Archaeal and Bacterial Type Strains, Phase II (KMG-II): from individual species to whole genera.</title>
        <authorList>
            <person name="Goeker M."/>
        </authorList>
    </citation>
    <scope>NUCLEOTIDE SEQUENCE [LARGE SCALE GENOMIC DNA]</scope>
    <source>
        <strain evidence="2 3">DSM 15388</strain>
    </source>
</reference>
<keyword evidence="1" id="KW-1133">Transmembrane helix</keyword>
<evidence type="ECO:0000256" key="1">
    <source>
        <dbReference type="SAM" id="Phobius"/>
    </source>
</evidence>
<proteinExistence type="predicted"/>
<dbReference type="Proteomes" id="UP000295793">
    <property type="component" value="Unassembled WGS sequence"/>
</dbReference>
<dbReference type="RefSeq" id="WP_132704197.1">
    <property type="nucleotide sequence ID" value="NZ_SLZR01000032.1"/>
</dbReference>
<name>A0A4R3HRF2_9GAMM</name>
<evidence type="ECO:0000313" key="2">
    <source>
        <dbReference type="EMBL" id="TCS35687.1"/>
    </source>
</evidence>
<dbReference type="OrthoDB" id="7067518at2"/>
<dbReference type="EMBL" id="SLZR01000032">
    <property type="protein sequence ID" value="TCS35687.1"/>
    <property type="molecule type" value="Genomic_DNA"/>
</dbReference>
<keyword evidence="3" id="KW-1185">Reference proteome</keyword>
<accession>A0A4R3HRF2</accession>
<dbReference type="AlphaFoldDB" id="A0A4R3HRF2"/>
<organism evidence="2 3">
    <name type="scientific">Reinekea marinisedimentorum</name>
    <dbReference type="NCBI Taxonomy" id="230495"/>
    <lineage>
        <taxon>Bacteria</taxon>
        <taxon>Pseudomonadati</taxon>
        <taxon>Pseudomonadota</taxon>
        <taxon>Gammaproteobacteria</taxon>
        <taxon>Oceanospirillales</taxon>
        <taxon>Saccharospirillaceae</taxon>
        <taxon>Reinekea</taxon>
    </lineage>
</organism>